<dbReference type="InterPro" id="IPR018827">
    <property type="entry name" value="YTP1_C"/>
</dbReference>
<feature type="transmembrane region" description="Helical" evidence="2">
    <location>
        <begin position="198"/>
        <end position="217"/>
    </location>
</feature>
<feature type="transmembrane region" description="Helical" evidence="2">
    <location>
        <begin position="356"/>
        <end position="373"/>
    </location>
</feature>
<feature type="transmembrane region" description="Helical" evidence="2">
    <location>
        <begin position="96"/>
        <end position="114"/>
    </location>
</feature>
<feature type="transmembrane region" description="Helical" evidence="2">
    <location>
        <begin position="156"/>
        <end position="178"/>
    </location>
</feature>
<feature type="transmembrane region" description="Helical" evidence="2">
    <location>
        <begin position="393"/>
        <end position="412"/>
    </location>
</feature>
<feature type="chain" id="PRO_5040842735" description="Integral membrane protein" evidence="3">
    <location>
        <begin position="32"/>
        <end position="477"/>
    </location>
</feature>
<dbReference type="AlphaFoldDB" id="A0A9W8HMZ0"/>
<feature type="domain" description="Protein YTP1-like C-terminal" evidence="5">
    <location>
        <begin position="169"/>
        <end position="415"/>
    </location>
</feature>
<evidence type="ECO:0008006" key="8">
    <source>
        <dbReference type="Google" id="ProtNLM"/>
    </source>
</evidence>
<feature type="signal peptide" evidence="3">
    <location>
        <begin position="1"/>
        <end position="31"/>
    </location>
</feature>
<dbReference type="Pfam" id="PF10348">
    <property type="entry name" value="DUF2427"/>
    <property type="match status" value="1"/>
</dbReference>
<feature type="domain" description="DUF2427" evidence="4">
    <location>
        <begin position="58"/>
        <end position="142"/>
    </location>
</feature>
<organism evidence="6 7">
    <name type="scientific">Coemansia interrupta</name>
    <dbReference type="NCBI Taxonomy" id="1126814"/>
    <lineage>
        <taxon>Eukaryota</taxon>
        <taxon>Fungi</taxon>
        <taxon>Fungi incertae sedis</taxon>
        <taxon>Zoopagomycota</taxon>
        <taxon>Kickxellomycotina</taxon>
        <taxon>Kickxellomycetes</taxon>
        <taxon>Kickxellales</taxon>
        <taxon>Kickxellaceae</taxon>
        <taxon>Coemansia</taxon>
    </lineage>
</organism>
<protein>
    <recommendedName>
        <fullName evidence="8">Integral membrane protein</fullName>
    </recommendedName>
</protein>
<dbReference type="Proteomes" id="UP001140172">
    <property type="component" value="Unassembled WGS sequence"/>
</dbReference>
<evidence type="ECO:0000313" key="7">
    <source>
        <dbReference type="Proteomes" id="UP001140172"/>
    </source>
</evidence>
<feature type="region of interest" description="Disordered" evidence="1">
    <location>
        <begin position="451"/>
        <end position="477"/>
    </location>
</feature>
<feature type="transmembrane region" description="Helical" evidence="2">
    <location>
        <begin position="126"/>
        <end position="144"/>
    </location>
</feature>
<keyword evidence="2" id="KW-0472">Membrane</keyword>
<evidence type="ECO:0000256" key="2">
    <source>
        <dbReference type="SAM" id="Phobius"/>
    </source>
</evidence>
<gene>
    <name evidence="6" type="ORF">GGI15_000527</name>
</gene>
<comment type="caution">
    <text evidence="6">The sequence shown here is derived from an EMBL/GenBank/DDBJ whole genome shotgun (WGS) entry which is preliminary data.</text>
</comment>
<evidence type="ECO:0000259" key="4">
    <source>
        <dbReference type="Pfam" id="PF10348"/>
    </source>
</evidence>
<accession>A0A9W8HMZ0</accession>
<proteinExistence type="predicted"/>
<evidence type="ECO:0000256" key="3">
    <source>
        <dbReference type="SAM" id="SignalP"/>
    </source>
</evidence>
<dbReference type="PANTHER" id="PTHR31685:SF2">
    <property type="entry name" value="PROTEIN YTP1"/>
    <property type="match status" value="1"/>
</dbReference>
<feature type="transmembrane region" description="Helical" evidence="2">
    <location>
        <begin position="295"/>
        <end position="311"/>
    </location>
</feature>
<evidence type="ECO:0000313" key="6">
    <source>
        <dbReference type="EMBL" id="KAJ2787639.1"/>
    </source>
</evidence>
<dbReference type="EMBL" id="JANBUM010000016">
    <property type="protein sequence ID" value="KAJ2787639.1"/>
    <property type="molecule type" value="Genomic_DNA"/>
</dbReference>
<feature type="compositionally biased region" description="Polar residues" evidence="1">
    <location>
        <begin position="454"/>
        <end position="477"/>
    </location>
</feature>
<keyword evidence="3" id="KW-0732">Signal</keyword>
<sequence>MIAFGTTSLRACAPTLLLAVLLGATLVAAHGDDGEMAGMAMDGAGTLPEEAKYFHWPDQSMGWALRVHLVLCIVSHVIFLPVALVMAVARHRFSPLVQLAGAAVGLLGIVFGWVNGSLGNAYARFGWFMLCLLAIQTAANLCFTMNIVKRTPKRDIAYWTVGLAQLVFTYMAMVLGVVRYLNLCSHGHLGQCISHLARGSALIIGSVVLLVFIRIFGPVMLDIRRPPELYASIIMMTVGLIGTFTEHNFFQSVDNAQEDWSHKDLQHTMIGISWFAGGLLGVLMTCRSHPRFRTPIPSIIFIATGISMIIHQQDVAMASRVHFLFGTAQVLLGLSTICEITLVASGFVKDRGEPPLFQYVPLFFMCASGIALMGANRDMVFFLVNEGVDVSTYALTLLSFCFVIVFYFYLLVDLYHWLAGTTLAKYNTIEEEYLESDSSWLDREDELRRKRHSTSSQTSTLNHSESGENLTPQSFAV</sequence>
<feature type="transmembrane region" description="Helical" evidence="2">
    <location>
        <begin position="323"/>
        <end position="344"/>
    </location>
</feature>
<dbReference type="InterPro" id="IPR018825">
    <property type="entry name" value="DUF2427"/>
</dbReference>
<dbReference type="OrthoDB" id="4137487at2759"/>
<name>A0A9W8HMZ0_9FUNG</name>
<keyword evidence="7" id="KW-1185">Reference proteome</keyword>
<dbReference type="PANTHER" id="PTHR31685">
    <property type="entry name" value="INTEGRAL MEMBRANE PROTEIN (AFU_ORTHOLOGUE AFUA_6G12730)-RELATED"/>
    <property type="match status" value="1"/>
</dbReference>
<reference evidence="6" key="1">
    <citation type="submission" date="2022-07" db="EMBL/GenBank/DDBJ databases">
        <title>Phylogenomic reconstructions and comparative analyses of Kickxellomycotina fungi.</title>
        <authorList>
            <person name="Reynolds N.K."/>
            <person name="Stajich J.E."/>
            <person name="Barry K."/>
            <person name="Grigoriev I.V."/>
            <person name="Crous P."/>
            <person name="Smith M.E."/>
        </authorList>
    </citation>
    <scope>NUCLEOTIDE SEQUENCE</scope>
    <source>
        <strain evidence="6">BCRC 34489</strain>
    </source>
</reference>
<keyword evidence="2" id="KW-0812">Transmembrane</keyword>
<feature type="transmembrane region" description="Helical" evidence="2">
    <location>
        <begin position="63"/>
        <end position="89"/>
    </location>
</feature>
<feature type="transmembrane region" description="Helical" evidence="2">
    <location>
        <begin position="229"/>
        <end position="245"/>
    </location>
</feature>
<dbReference type="Pfam" id="PF10355">
    <property type="entry name" value="Ytp1"/>
    <property type="match status" value="1"/>
</dbReference>
<keyword evidence="2" id="KW-1133">Transmembrane helix</keyword>
<evidence type="ECO:0000259" key="5">
    <source>
        <dbReference type="Pfam" id="PF10355"/>
    </source>
</evidence>
<feature type="transmembrane region" description="Helical" evidence="2">
    <location>
        <begin position="265"/>
        <end position="283"/>
    </location>
</feature>
<evidence type="ECO:0000256" key="1">
    <source>
        <dbReference type="SAM" id="MobiDB-lite"/>
    </source>
</evidence>